<reference evidence="1 2" key="1">
    <citation type="journal article" date="2023" name="Life. Sci Alliance">
        <title>Evolutionary insights into 3D genome organization and epigenetic landscape of Vigna mungo.</title>
        <authorList>
            <person name="Junaid A."/>
            <person name="Singh B."/>
            <person name="Bhatia S."/>
        </authorList>
    </citation>
    <scope>NUCLEOTIDE SEQUENCE [LARGE SCALE GENOMIC DNA]</scope>
    <source>
        <strain evidence="1">Urdbean</strain>
    </source>
</reference>
<evidence type="ECO:0000313" key="2">
    <source>
        <dbReference type="Proteomes" id="UP001374535"/>
    </source>
</evidence>
<dbReference type="AlphaFoldDB" id="A0AAQ3P4G1"/>
<name>A0AAQ3P4G1_VIGMU</name>
<organism evidence="1 2">
    <name type="scientific">Vigna mungo</name>
    <name type="common">Black gram</name>
    <name type="synonym">Phaseolus mungo</name>
    <dbReference type="NCBI Taxonomy" id="3915"/>
    <lineage>
        <taxon>Eukaryota</taxon>
        <taxon>Viridiplantae</taxon>
        <taxon>Streptophyta</taxon>
        <taxon>Embryophyta</taxon>
        <taxon>Tracheophyta</taxon>
        <taxon>Spermatophyta</taxon>
        <taxon>Magnoliopsida</taxon>
        <taxon>eudicotyledons</taxon>
        <taxon>Gunneridae</taxon>
        <taxon>Pentapetalae</taxon>
        <taxon>rosids</taxon>
        <taxon>fabids</taxon>
        <taxon>Fabales</taxon>
        <taxon>Fabaceae</taxon>
        <taxon>Papilionoideae</taxon>
        <taxon>50 kb inversion clade</taxon>
        <taxon>NPAAA clade</taxon>
        <taxon>indigoferoid/millettioid clade</taxon>
        <taxon>Phaseoleae</taxon>
        <taxon>Vigna</taxon>
    </lineage>
</organism>
<proteinExistence type="predicted"/>
<keyword evidence="2" id="KW-1185">Reference proteome</keyword>
<dbReference type="EMBL" id="CP144699">
    <property type="protein sequence ID" value="WVZ21238.1"/>
    <property type="molecule type" value="Genomic_DNA"/>
</dbReference>
<dbReference type="Proteomes" id="UP001374535">
    <property type="component" value="Chromosome 2"/>
</dbReference>
<evidence type="ECO:0000313" key="1">
    <source>
        <dbReference type="EMBL" id="WVZ21238.1"/>
    </source>
</evidence>
<gene>
    <name evidence="1" type="ORF">V8G54_008560</name>
</gene>
<protein>
    <submittedName>
        <fullName evidence="1">Uncharacterized protein</fullName>
    </submittedName>
</protein>
<sequence>MLELEECFRFFLSSYHDSRDSRWDSPVKELEGVVRNLLRSGPILRLGSWSNHAGFKENTLKQDIVLSKVEENLSPHLLRYFECPVNAMLTIKQDLWLYNGDQSVLLISLHYIINKSITNNLKNRVIMY</sequence>
<accession>A0AAQ3P4G1</accession>